<evidence type="ECO:0000256" key="3">
    <source>
        <dbReference type="ARBA" id="ARBA00022448"/>
    </source>
</evidence>
<dbReference type="Pfam" id="PF09084">
    <property type="entry name" value="NMT1"/>
    <property type="match status" value="1"/>
</dbReference>
<protein>
    <recommendedName>
        <fullName evidence="6">Putative aliphatic sulfonates-binding protein</fullName>
    </recommendedName>
</protein>
<organism evidence="8 9">
    <name type="scientific">Corynebacterium liangguodongii</name>
    <dbReference type="NCBI Taxonomy" id="2079535"/>
    <lineage>
        <taxon>Bacteria</taxon>
        <taxon>Bacillati</taxon>
        <taxon>Actinomycetota</taxon>
        <taxon>Actinomycetes</taxon>
        <taxon>Mycobacteriales</taxon>
        <taxon>Corynebacteriaceae</taxon>
        <taxon>Corynebacterium</taxon>
    </lineage>
</organism>
<dbReference type="KEGG" id="clia:C3E79_10915"/>
<evidence type="ECO:0000256" key="4">
    <source>
        <dbReference type="ARBA" id="ARBA00022729"/>
    </source>
</evidence>
<keyword evidence="9" id="KW-1185">Reference proteome</keyword>
<feature type="domain" description="Solute-binding protein family 3/N-terminal" evidence="7">
    <location>
        <begin position="45"/>
        <end position="256"/>
    </location>
</feature>
<dbReference type="OrthoDB" id="506623at2"/>
<dbReference type="InterPro" id="IPR015168">
    <property type="entry name" value="SsuA/THI5"/>
</dbReference>
<dbReference type="GO" id="GO:0016020">
    <property type="term" value="C:membrane"/>
    <property type="evidence" value="ECO:0007669"/>
    <property type="project" value="InterPro"/>
</dbReference>
<evidence type="ECO:0000313" key="8">
    <source>
        <dbReference type="EMBL" id="AWB84918.1"/>
    </source>
</evidence>
<dbReference type="InterPro" id="IPR001638">
    <property type="entry name" value="Solute-binding_3/MltF_N"/>
</dbReference>
<dbReference type="Proteomes" id="UP000244754">
    <property type="component" value="Chromosome"/>
</dbReference>
<dbReference type="SMART" id="SM00062">
    <property type="entry name" value="PBPb"/>
    <property type="match status" value="1"/>
</dbReference>
<dbReference type="PROSITE" id="PS51257">
    <property type="entry name" value="PROKAR_LIPOPROTEIN"/>
    <property type="match status" value="1"/>
</dbReference>
<evidence type="ECO:0000256" key="5">
    <source>
        <dbReference type="ARBA" id="ARBA00055538"/>
    </source>
</evidence>
<name>A0A2S0WGK0_9CORY</name>
<evidence type="ECO:0000259" key="7">
    <source>
        <dbReference type="SMART" id="SM00062"/>
    </source>
</evidence>
<comment type="similarity">
    <text evidence="2">Belongs to the bacterial solute-binding protein SsuA/TauA family.</text>
</comment>
<evidence type="ECO:0000256" key="1">
    <source>
        <dbReference type="ARBA" id="ARBA00004418"/>
    </source>
</evidence>
<dbReference type="CDD" id="cd13558">
    <property type="entry name" value="PBP2_SsuA_like_2"/>
    <property type="match status" value="1"/>
</dbReference>
<dbReference type="RefSeq" id="WP_108404926.1">
    <property type="nucleotide sequence ID" value="NZ_CP026948.1"/>
</dbReference>
<proteinExistence type="inferred from homology"/>
<evidence type="ECO:0000256" key="2">
    <source>
        <dbReference type="ARBA" id="ARBA00010742"/>
    </source>
</evidence>
<gene>
    <name evidence="8" type="ORF">C3E79_10915</name>
</gene>
<comment type="function">
    <text evidence="5">Part of a binding-protein-dependent transport system for aliphatic sulfonates. Putative binding protein.</text>
</comment>
<dbReference type="EMBL" id="CP026948">
    <property type="protein sequence ID" value="AWB84918.1"/>
    <property type="molecule type" value="Genomic_DNA"/>
</dbReference>
<evidence type="ECO:0000256" key="6">
    <source>
        <dbReference type="ARBA" id="ARBA00070228"/>
    </source>
</evidence>
<reference evidence="9" key="1">
    <citation type="submission" date="2018-01" db="EMBL/GenBank/DDBJ databases">
        <authorList>
            <person name="Li J."/>
        </authorList>
    </citation>
    <scope>NUCLEOTIDE SEQUENCE [LARGE SCALE GENOMIC DNA]</scope>
    <source>
        <strain evidence="9">2184</strain>
    </source>
</reference>
<dbReference type="GO" id="GO:0042597">
    <property type="term" value="C:periplasmic space"/>
    <property type="evidence" value="ECO:0007669"/>
    <property type="project" value="UniProtKB-SubCell"/>
</dbReference>
<evidence type="ECO:0000313" key="9">
    <source>
        <dbReference type="Proteomes" id="UP000244754"/>
    </source>
</evidence>
<dbReference type="FunFam" id="3.40.190.10:FF:000050">
    <property type="entry name" value="Sulfonate ABC transporter substrate-binding protein"/>
    <property type="match status" value="1"/>
</dbReference>
<dbReference type="Gene3D" id="3.40.190.10">
    <property type="entry name" value="Periplasmic binding protein-like II"/>
    <property type="match status" value="2"/>
</dbReference>
<comment type="subcellular location">
    <subcellularLocation>
        <location evidence="1">Periplasm</location>
    </subcellularLocation>
</comment>
<sequence length="324" mass="33773">MSRSTTILTAVVAALALGLGACSSAPGDGAASGTSPQEVDLSKVTLKVGDQVAGTEEILRAAGRLEDSPYTIEWSSFTSGPPQIEALNAGQIDFAITGNTPPVIGGPTKTKVVSAYGDNGVGEAILVPAGSPVASVADLKGKKIAVARGSSAHGHVLMQLKKEGLSTSDVELNFLQPADAKGAFENGQVDAWAVWDPFSSLAEIQGAKPVARATGVTGSYNFGVASDKALADRQKEAALADFLARVSEAYEWGSAHPEEWAQAYAQASGFDPQAAKLHTRSLRLPIALDDDVNGKQNELIDAFASDNLIKAFDFSTIVDRRFEK</sequence>
<keyword evidence="3" id="KW-0813">Transport</keyword>
<dbReference type="NCBIfam" id="TIGR01728">
    <property type="entry name" value="SsuA_fam"/>
    <property type="match status" value="1"/>
</dbReference>
<dbReference type="InterPro" id="IPR010067">
    <property type="entry name" value="ABC_SsuA_sub-bd"/>
</dbReference>
<dbReference type="PANTHER" id="PTHR30024:SF48">
    <property type="entry name" value="ABC TRANSPORTER SUBSTRATE-BINDING PROTEIN"/>
    <property type="match status" value="1"/>
</dbReference>
<accession>A0A2S0WGK0</accession>
<dbReference type="AlphaFoldDB" id="A0A2S0WGK0"/>
<dbReference type="PANTHER" id="PTHR30024">
    <property type="entry name" value="ALIPHATIC SULFONATES-BINDING PROTEIN-RELATED"/>
    <property type="match status" value="1"/>
</dbReference>
<dbReference type="GO" id="GO:0042626">
    <property type="term" value="F:ATPase-coupled transmembrane transporter activity"/>
    <property type="evidence" value="ECO:0007669"/>
    <property type="project" value="InterPro"/>
</dbReference>
<dbReference type="SUPFAM" id="SSF53850">
    <property type="entry name" value="Periplasmic binding protein-like II"/>
    <property type="match status" value="1"/>
</dbReference>
<keyword evidence="4" id="KW-0732">Signal</keyword>